<organism evidence="2 3">
    <name type="scientific">Roridomyces roridus</name>
    <dbReference type="NCBI Taxonomy" id="1738132"/>
    <lineage>
        <taxon>Eukaryota</taxon>
        <taxon>Fungi</taxon>
        <taxon>Dikarya</taxon>
        <taxon>Basidiomycota</taxon>
        <taxon>Agaricomycotina</taxon>
        <taxon>Agaricomycetes</taxon>
        <taxon>Agaricomycetidae</taxon>
        <taxon>Agaricales</taxon>
        <taxon>Marasmiineae</taxon>
        <taxon>Mycenaceae</taxon>
        <taxon>Roridomyces</taxon>
    </lineage>
</organism>
<feature type="compositionally biased region" description="Gly residues" evidence="1">
    <location>
        <begin position="284"/>
        <end position="294"/>
    </location>
</feature>
<accession>A0AAD7CKD7</accession>
<evidence type="ECO:0000313" key="2">
    <source>
        <dbReference type="EMBL" id="KAJ7651040.1"/>
    </source>
</evidence>
<name>A0AAD7CKD7_9AGAR</name>
<keyword evidence="3" id="KW-1185">Reference proteome</keyword>
<sequence>MPPMGGSTMREHNLERLLPHAREHKFEKNLVGKLELRIAVHALTAREPTRRRVFVIFIIACLVHLRFNRRLAPIPDVSTCTLIHSAMQALQGLRASARTFGTDSDVGRSCQGREKRERQNLGDVAALDGMIRKQLAPWEVPALGWPDECSVFQPDRDSKLPSRLDQIGNEPAEFTTRRSHRSDHAKSIKQLVALYSILRPVFLVHRYYIRRQGPHWQTGWNTSQSNSAGKRFTGDWNARYASTWDWTFARAAKILSMASWVRWTARSYCWSTEIEDASTEEFAGGRGCSHGGGQEESPKRKISI</sequence>
<evidence type="ECO:0000256" key="1">
    <source>
        <dbReference type="SAM" id="MobiDB-lite"/>
    </source>
</evidence>
<feature type="region of interest" description="Disordered" evidence="1">
    <location>
        <begin position="282"/>
        <end position="304"/>
    </location>
</feature>
<protein>
    <submittedName>
        <fullName evidence="2">Uncharacterized protein</fullName>
    </submittedName>
</protein>
<gene>
    <name evidence="2" type="ORF">FB45DRAFT_859665</name>
</gene>
<reference evidence="2" key="1">
    <citation type="submission" date="2023-03" db="EMBL/GenBank/DDBJ databases">
        <title>Massive genome expansion in bonnet fungi (Mycena s.s.) driven by repeated elements and novel gene families across ecological guilds.</title>
        <authorList>
            <consortium name="Lawrence Berkeley National Laboratory"/>
            <person name="Harder C.B."/>
            <person name="Miyauchi S."/>
            <person name="Viragh M."/>
            <person name="Kuo A."/>
            <person name="Thoen E."/>
            <person name="Andreopoulos B."/>
            <person name="Lu D."/>
            <person name="Skrede I."/>
            <person name="Drula E."/>
            <person name="Henrissat B."/>
            <person name="Morin E."/>
            <person name="Kohler A."/>
            <person name="Barry K."/>
            <person name="LaButti K."/>
            <person name="Morin E."/>
            <person name="Salamov A."/>
            <person name="Lipzen A."/>
            <person name="Mereny Z."/>
            <person name="Hegedus B."/>
            <person name="Baldrian P."/>
            <person name="Stursova M."/>
            <person name="Weitz H."/>
            <person name="Taylor A."/>
            <person name="Grigoriev I.V."/>
            <person name="Nagy L.G."/>
            <person name="Martin F."/>
            <person name="Kauserud H."/>
        </authorList>
    </citation>
    <scope>NUCLEOTIDE SEQUENCE</scope>
    <source>
        <strain evidence="2">9284</strain>
    </source>
</reference>
<dbReference type="EMBL" id="JARKIF010000001">
    <property type="protein sequence ID" value="KAJ7651040.1"/>
    <property type="molecule type" value="Genomic_DNA"/>
</dbReference>
<dbReference type="AlphaFoldDB" id="A0AAD7CKD7"/>
<evidence type="ECO:0000313" key="3">
    <source>
        <dbReference type="Proteomes" id="UP001221142"/>
    </source>
</evidence>
<proteinExistence type="predicted"/>
<comment type="caution">
    <text evidence="2">The sequence shown here is derived from an EMBL/GenBank/DDBJ whole genome shotgun (WGS) entry which is preliminary data.</text>
</comment>
<dbReference type="Proteomes" id="UP001221142">
    <property type="component" value="Unassembled WGS sequence"/>
</dbReference>